<proteinExistence type="predicted"/>
<evidence type="ECO:0000313" key="1">
    <source>
        <dbReference type="EMBL" id="KAI7961861.1"/>
    </source>
</evidence>
<dbReference type="Proteomes" id="UP001060170">
    <property type="component" value="Chromosome 2"/>
</dbReference>
<evidence type="ECO:0000313" key="2">
    <source>
        <dbReference type="Proteomes" id="UP001060170"/>
    </source>
</evidence>
<dbReference type="EMBL" id="CM045866">
    <property type="protein sequence ID" value="KAI7961861.1"/>
    <property type="molecule type" value="Genomic_DNA"/>
</dbReference>
<organism evidence="1 2">
    <name type="scientific">Puccinia striiformis f. sp. tritici</name>
    <dbReference type="NCBI Taxonomy" id="168172"/>
    <lineage>
        <taxon>Eukaryota</taxon>
        <taxon>Fungi</taxon>
        <taxon>Dikarya</taxon>
        <taxon>Basidiomycota</taxon>
        <taxon>Pucciniomycotina</taxon>
        <taxon>Pucciniomycetes</taxon>
        <taxon>Pucciniales</taxon>
        <taxon>Pucciniaceae</taxon>
        <taxon>Puccinia</taxon>
    </lineage>
</organism>
<comment type="caution">
    <text evidence="1">The sequence shown here is derived from an EMBL/GenBank/DDBJ whole genome shotgun (WGS) entry which is preliminary data.</text>
</comment>
<sequence>MNRRRIMDANHQKQSGPKQIREGQHPQESKGSEGSADFPGPEKCADDHQLTDQQIQKRG</sequence>
<protein>
    <submittedName>
        <fullName evidence="1">Uncharacterized protein</fullName>
    </submittedName>
</protein>
<gene>
    <name evidence="1" type="ORF">MJO28_002350</name>
</gene>
<keyword evidence="2" id="KW-1185">Reference proteome</keyword>
<reference evidence="2" key="2">
    <citation type="journal article" date="2018" name="Mol. Plant Microbe Interact.">
        <title>Genome sequence resources for the wheat stripe rust pathogen (Puccinia striiformis f. sp. tritici) and the barley stripe rust pathogen (Puccinia striiformis f. sp. hordei).</title>
        <authorList>
            <person name="Xia C."/>
            <person name="Wang M."/>
            <person name="Yin C."/>
            <person name="Cornejo O.E."/>
            <person name="Hulbert S.H."/>
            <person name="Chen X."/>
        </authorList>
    </citation>
    <scope>NUCLEOTIDE SEQUENCE [LARGE SCALE GENOMIC DNA]</scope>
    <source>
        <strain evidence="2">93-210</strain>
    </source>
</reference>
<accession>A0ACC0EX61</accession>
<name>A0ACC0EX61_9BASI</name>
<reference evidence="1 2" key="3">
    <citation type="journal article" date="2022" name="Microbiol. Spectr.">
        <title>Folding features and dynamics of 3D genome architecture in plant fungal pathogens.</title>
        <authorList>
            <person name="Xia C."/>
        </authorList>
    </citation>
    <scope>NUCLEOTIDE SEQUENCE [LARGE SCALE GENOMIC DNA]</scope>
    <source>
        <strain evidence="1 2">93-210</strain>
    </source>
</reference>
<reference evidence="2" key="1">
    <citation type="journal article" date="2018" name="BMC Genomics">
        <title>Genomic insights into host adaptation between the wheat stripe rust pathogen (Puccinia striiformis f. sp. tritici) and the barley stripe rust pathogen (Puccinia striiformis f. sp. hordei).</title>
        <authorList>
            <person name="Xia C."/>
            <person name="Wang M."/>
            <person name="Yin C."/>
            <person name="Cornejo O.E."/>
            <person name="Hulbert S.H."/>
            <person name="Chen X."/>
        </authorList>
    </citation>
    <scope>NUCLEOTIDE SEQUENCE [LARGE SCALE GENOMIC DNA]</scope>
    <source>
        <strain evidence="2">93-210</strain>
    </source>
</reference>